<comment type="caution">
    <text evidence="2">The sequence shown here is derived from an EMBL/GenBank/DDBJ whole genome shotgun (WGS) entry which is preliminary data.</text>
</comment>
<accession>A0A1F6MA93</accession>
<gene>
    <name evidence="2" type="ORF">A3J66_00215</name>
</gene>
<evidence type="ECO:0000313" key="3">
    <source>
        <dbReference type="Proteomes" id="UP000176282"/>
    </source>
</evidence>
<feature type="transmembrane region" description="Helical" evidence="1">
    <location>
        <begin position="29"/>
        <end position="51"/>
    </location>
</feature>
<dbReference type="InterPro" id="IPR010390">
    <property type="entry name" value="ABC-2_transporter-like"/>
</dbReference>
<protein>
    <recommendedName>
        <fullName evidence="4">ABC transporter permease</fullName>
    </recommendedName>
</protein>
<feature type="transmembrane region" description="Helical" evidence="1">
    <location>
        <begin position="205"/>
        <end position="227"/>
    </location>
</feature>
<dbReference type="PANTHER" id="PTHR36833">
    <property type="entry name" value="SLR0610 PROTEIN-RELATED"/>
    <property type="match status" value="1"/>
</dbReference>
<dbReference type="AlphaFoldDB" id="A0A1F6MA93"/>
<evidence type="ECO:0008006" key="4">
    <source>
        <dbReference type="Google" id="ProtNLM"/>
    </source>
</evidence>
<dbReference type="Pfam" id="PF06182">
    <property type="entry name" value="ABC2_membrane_6"/>
    <property type="match status" value="1"/>
</dbReference>
<organism evidence="2 3">
    <name type="scientific">Candidatus Magasanikbacteria bacterium RIFCSPHIGHO2_02_FULL_47_14</name>
    <dbReference type="NCBI Taxonomy" id="1798680"/>
    <lineage>
        <taxon>Bacteria</taxon>
        <taxon>Candidatus Magasanikiibacteriota</taxon>
    </lineage>
</organism>
<dbReference type="EMBL" id="MFQB01000013">
    <property type="protein sequence ID" value="OGH68498.1"/>
    <property type="molecule type" value="Genomic_DNA"/>
</dbReference>
<keyword evidence="1" id="KW-1133">Transmembrane helix</keyword>
<sequence length="263" mass="30445">MTYKKYLRIYSIFLKNAISYEAQYRKDTWIRLCFSVLWMGMTFLFVEVLFTHTESIGGWTKEHLYTLTFFWIFVDELTVTLFQKTTEIPSLVTDGTLDFYFTKPVSALFLVTTERISVRGVWRLVIELALFVFFWAHFDFSPTATQAGLAILLLLAGLVVSYSVRLLLNTLSFWFYRIDNINDLWISFSDAGKYPLHILPKTLRILFLSFVPVAFSAYIPASAFFGLVAWYGVAYAFLFSAFIFLASLLLWNVAVKRYTSASS</sequence>
<dbReference type="Proteomes" id="UP000176282">
    <property type="component" value="Unassembled WGS sequence"/>
</dbReference>
<dbReference type="PANTHER" id="PTHR36833:SF2">
    <property type="entry name" value="SLR0610 PROTEIN"/>
    <property type="match status" value="1"/>
</dbReference>
<reference evidence="2 3" key="1">
    <citation type="journal article" date="2016" name="Nat. Commun.">
        <title>Thousands of microbial genomes shed light on interconnected biogeochemical processes in an aquifer system.</title>
        <authorList>
            <person name="Anantharaman K."/>
            <person name="Brown C.T."/>
            <person name="Hug L.A."/>
            <person name="Sharon I."/>
            <person name="Castelle C.J."/>
            <person name="Probst A.J."/>
            <person name="Thomas B.C."/>
            <person name="Singh A."/>
            <person name="Wilkins M.J."/>
            <person name="Karaoz U."/>
            <person name="Brodie E.L."/>
            <person name="Williams K.H."/>
            <person name="Hubbard S.S."/>
            <person name="Banfield J.F."/>
        </authorList>
    </citation>
    <scope>NUCLEOTIDE SEQUENCE [LARGE SCALE GENOMIC DNA]</scope>
</reference>
<feature type="transmembrane region" description="Helical" evidence="1">
    <location>
        <begin position="144"/>
        <end position="168"/>
    </location>
</feature>
<feature type="transmembrane region" description="Helical" evidence="1">
    <location>
        <begin position="63"/>
        <end position="82"/>
    </location>
</feature>
<evidence type="ECO:0000313" key="2">
    <source>
        <dbReference type="EMBL" id="OGH68498.1"/>
    </source>
</evidence>
<name>A0A1F6MA93_9BACT</name>
<keyword evidence="1" id="KW-0812">Transmembrane</keyword>
<feature type="transmembrane region" description="Helical" evidence="1">
    <location>
        <begin position="120"/>
        <end position="138"/>
    </location>
</feature>
<feature type="transmembrane region" description="Helical" evidence="1">
    <location>
        <begin position="233"/>
        <end position="255"/>
    </location>
</feature>
<dbReference type="STRING" id="1798680.A3J66_00215"/>
<keyword evidence="1" id="KW-0472">Membrane</keyword>
<proteinExistence type="predicted"/>
<evidence type="ECO:0000256" key="1">
    <source>
        <dbReference type="SAM" id="Phobius"/>
    </source>
</evidence>